<evidence type="ECO:0000256" key="3">
    <source>
        <dbReference type="ARBA" id="ARBA00022840"/>
    </source>
</evidence>
<feature type="domain" description="ABC transporter" evidence="5">
    <location>
        <begin position="2"/>
        <end position="231"/>
    </location>
</feature>
<keyword evidence="3 6" id="KW-0067">ATP-binding</keyword>
<dbReference type="InterPro" id="IPR050611">
    <property type="entry name" value="ABCF"/>
</dbReference>
<evidence type="ECO:0000256" key="2">
    <source>
        <dbReference type="ARBA" id="ARBA00022741"/>
    </source>
</evidence>
<dbReference type="CDD" id="cd03221">
    <property type="entry name" value="ABCF_EF-3"/>
    <property type="match status" value="1"/>
</dbReference>
<dbReference type="EMBL" id="WUUQ01000006">
    <property type="protein sequence ID" value="MXQ74339.1"/>
    <property type="molecule type" value="Genomic_DNA"/>
</dbReference>
<evidence type="ECO:0000256" key="1">
    <source>
        <dbReference type="ARBA" id="ARBA00022737"/>
    </source>
</evidence>
<comment type="caution">
    <text evidence="6">The sequence shown here is derived from an EMBL/GenBank/DDBJ whole genome shotgun (WGS) entry which is preliminary data.</text>
</comment>
<evidence type="ECO:0000256" key="4">
    <source>
        <dbReference type="SAM" id="Coils"/>
    </source>
</evidence>
<proteinExistence type="predicted"/>
<evidence type="ECO:0000259" key="5">
    <source>
        <dbReference type="PROSITE" id="PS50893"/>
    </source>
</evidence>
<accession>A0A6N8UD37</accession>
<keyword evidence="4" id="KW-0175">Coiled coil</keyword>
<evidence type="ECO:0000313" key="6">
    <source>
        <dbReference type="EMBL" id="MXQ74339.1"/>
    </source>
</evidence>
<organism evidence="6 7">
    <name type="scientific">Copranaerobaculum intestinale</name>
    <dbReference type="NCBI Taxonomy" id="2692629"/>
    <lineage>
        <taxon>Bacteria</taxon>
        <taxon>Bacillati</taxon>
        <taxon>Bacillota</taxon>
        <taxon>Erysipelotrichia</taxon>
        <taxon>Erysipelotrichales</taxon>
        <taxon>Erysipelotrichaceae</taxon>
        <taxon>Copranaerobaculum</taxon>
    </lineage>
</organism>
<keyword evidence="1" id="KW-0677">Repeat</keyword>
<dbReference type="InterPro" id="IPR003593">
    <property type="entry name" value="AAA+_ATPase"/>
</dbReference>
<dbReference type="PROSITE" id="PS50893">
    <property type="entry name" value="ABC_TRANSPORTER_2"/>
    <property type="match status" value="1"/>
</dbReference>
<dbReference type="InterPro" id="IPR027417">
    <property type="entry name" value="P-loop_NTPase"/>
</dbReference>
<reference evidence="6 7" key="2">
    <citation type="submission" date="2020-01" db="EMBL/GenBank/DDBJ databases">
        <title>Clostridiaceae sp. nov. isolated from the gut of human by culturomics.</title>
        <authorList>
            <person name="Chang Y."/>
        </authorList>
    </citation>
    <scope>NUCLEOTIDE SEQUENCE [LARGE SCALE GENOMIC DNA]</scope>
    <source>
        <strain evidence="6 7">DONG20-135</strain>
    </source>
</reference>
<dbReference type="PANTHER" id="PTHR19211:SF14">
    <property type="entry name" value="ATP-BINDING CASSETTE SUB-FAMILY F MEMBER 1"/>
    <property type="match status" value="1"/>
</dbReference>
<dbReference type="SMART" id="SM00382">
    <property type="entry name" value="AAA"/>
    <property type="match status" value="2"/>
</dbReference>
<keyword evidence="2" id="KW-0547">Nucleotide-binding</keyword>
<dbReference type="SUPFAM" id="SSF52540">
    <property type="entry name" value="P-loop containing nucleoside triphosphate hydrolases"/>
    <property type="match status" value="2"/>
</dbReference>
<dbReference type="Proteomes" id="UP000434036">
    <property type="component" value="Unassembled WGS sequence"/>
</dbReference>
<sequence length="515" mass="58544">MLNLLNVKIRHQNGDLLIDTLNLQVHEHDRIGIIGEEGNGKSTLLKAIADLSWVTDYAGIEGTICKERNLKIGYFAQALEPIWKDTLIYEYLLKSSPEAEVKQEQYNELREYAKEAQQLKMDVELLQRDQLIVQASGGEKVKLRFLKMLHEQPDILLLDEPTNDLDLDTLGWLESFMLGCTKPILFISHDDVLLERCANRIIHIEQRNHRTKPVTTVANTSYREYIESRGMRLEREQQQAKKEKAEYIKKKVKLNDLKNAVHDALNDTVRSPFYAAGLARRMANLKAVDKRFENVGYSRVDTVEEAIDIGFKVAPLPTGKIILDLDRPVIGVGNRVLLENVRLLIRGREKLALVGPNGCGKTIFMNQIYELLKDRPDICVGYMPQDYARAFAGFDSPVAYLLNAGDKDDVTRSRDLLGRMKFTADDMLRPCASLSEGQKAKLCLLKFIKEDCNVLLLDEPTRNLSALSAPTICRILADYQGCMFSISHDRTFLRSCADTIYEIKDRKLAVVNSIL</sequence>
<dbReference type="RefSeq" id="WP_160625721.1">
    <property type="nucleotide sequence ID" value="NZ_WUUQ01000006.1"/>
</dbReference>
<evidence type="ECO:0000313" key="7">
    <source>
        <dbReference type="Proteomes" id="UP000434036"/>
    </source>
</evidence>
<feature type="coiled-coil region" evidence="4">
    <location>
        <begin position="99"/>
        <end position="129"/>
    </location>
</feature>
<dbReference type="AlphaFoldDB" id="A0A6N8UD37"/>
<reference evidence="6 7" key="1">
    <citation type="submission" date="2019-12" db="EMBL/GenBank/DDBJ databases">
        <authorList>
            <person name="Yang R."/>
        </authorList>
    </citation>
    <scope>NUCLEOTIDE SEQUENCE [LARGE SCALE GENOMIC DNA]</scope>
    <source>
        <strain evidence="6 7">DONG20-135</strain>
    </source>
</reference>
<dbReference type="GO" id="GO:0005524">
    <property type="term" value="F:ATP binding"/>
    <property type="evidence" value="ECO:0007669"/>
    <property type="project" value="UniProtKB-KW"/>
</dbReference>
<dbReference type="InterPro" id="IPR003439">
    <property type="entry name" value="ABC_transporter-like_ATP-bd"/>
</dbReference>
<keyword evidence="7" id="KW-1185">Reference proteome</keyword>
<dbReference type="Pfam" id="PF00005">
    <property type="entry name" value="ABC_tran"/>
    <property type="match status" value="2"/>
</dbReference>
<protein>
    <submittedName>
        <fullName evidence="6">ATP-binding cassette domain-containing protein</fullName>
    </submittedName>
</protein>
<dbReference type="GO" id="GO:0016887">
    <property type="term" value="F:ATP hydrolysis activity"/>
    <property type="evidence" value="ECO:0007669"/>
    <property type="project" value="InterPro"/>
</dbReference>
<name>A0A6N8UD37_9FIRM</name>
<dbReference type="PANTHER" id="PTHR19211">
    <property type="entry name" value="ATP-BINDING TRANSPORT PROTEIN-RELATED"/>
    <property type="match status" value="1"/>
</dbReference>
<dbReference type="Gene3D" id="3.40.50.300">
    <property type="entry name" value="P-loop containing nucleotide triphosphate hydrolases"/>
    <property type="match status" value="2"/>
</dbReference>
<feature type="coiled-coil region" evidence="4">
    <location>
        <begin position="230"/>
        <end position="260"/>
    </location>
</feature>
<gene>
    <name evidence="6" type="ORF">GSF08_10430</name>
</gene>